<dbReference type="Gene3D" id="1.10.238.10">
    <property type="entry name" value="EF-hand"/>
    <property type="match status" value="2"/>
</dbReference>
<dbReference type="SUPFAM" id="SSF48371">
    <property type="entry name" value="ARM repeat"/>
    <property type="match status" value="1"/>
</dbReference>
<dbReference type="AlphaFoldDB" id="A0AAU9JZE4"/>
<dbReference type="CDD" id="cd00051">
    <property type="entry name" value="EFh"/>
    <property type="match status" value="1"/>
</dbReference>
<dbReference type="GO" id="GO:0015031">
    <property type="term" value="P:protein transport"/>
    <property type="evidence" value="ECO:0007669"/>
    <property type="project" value="UniProtKB-KW"/>
</dbReference>
<evidence type="ECO:0000313" key="7">
    <source>
        <dbReference type="Proteomes" id="UP001162131"/>
    </source>
</evidence>
<accession>A0AAU9JZE4</accession>
<proteinExistence type="inferred from homology"/>
<dbReference type="PROSITE" id="PS50222">
    <property type="entry name" value="EF_HAND_2"/>
    <property type="match status" value="3"/>
</dbReference>
<comment type="caution">
    <text evidence="6">The sequence shown here is derived from an EMBL/GenBank/DDBJ whole genome shotgun (WGS) entry which is preliminary data.</text>
</comment>
<dbReference type="InterPro" id="IPR018247">
    <property type="entry name" value="EF_Hand_1_Ca_BS"/>
</dbReference>
<feature type="domain" description="EF-hand" evidence="5">
    <location>
        <begin position="988"/>
        <end position="1023"/>
    </location>
</feature>
<evidence type="ECO:0000256" key="1">
    <source>
        <dbReference type="ARBA" id="ARBA00010394"/>
    </source>
</evidence>
<keyword evidence="3" id="KW-0106">Calcium</keyword>
<dbReference type="InterPro" id="IPR016024">
    <property type="entry name" value="ARM-type_fold"/>
</dbReference>
<dbReference type="Proteomes" id="UP001162131">
    <property type="component" value="Unassembled WGS sequence"/>
</dbReference>
<dbReference type="InterPro" id="IPR011992">
    <property type="entry name" value="EF-hand-dom_pair"/>
</dbReference>
<dbReference type="Pfam" id="PF13499">
    <property type="entry name" value="EF-hand_7"/>
    <property type="match status" value="2"/>
</dbReference>
<name>A0AAU9JZE4_9CILI</name>
<dbReference type="InterPro" id="IPR011989">
    <property type="entry name" value="ARM-like"/>
</dbReference>
<dbReference type="PROSITE" id="PS00018">
    <property type="entry name" value="EF_HAND_1"/>
    <property type="match status" value="2"/>
</dbReference>
<keyword evidence="4" id="KW-0653">Protein transport</keyword>
<evidence type="ECO:0000256" key="2">
    <source>
        <dbReference type="ARBA" id="ARBA00022448"/>
    </source>
</evidence>
<evidence type="ECO:0000256" key="3">
    <source>
        <dbReference type="ARBA" id="ARBA00022837"/>
    </source>
</evidence>
<dbReference type="PANTHER" id="PTHR23316">
    <property type="entry name" value="IMPORTIN ALPHA"/>
    <property type="match status" value="1"/>
</dbReference>
<keyword evidence="7" id="KW-1185">Reference proteome</keyword>
<organism evidence="6 7">
    <name type="scientific">Blepharisma stoltei</name>
    <dbReference type="NCBI Taxonomy" id="1481888"/>
    <lineage>
        <taxon>Eukaryota</taxon>
        <taxon>Sar</taxon>
        <taxon>Alveolata</taxon>
        <taxon>Ciliophora</taxon>
        <taxon>Postciliodesmatophora</taxon>
        <taxon>Heterotrichea</taxon>
        <taxon>Heterotrichida</taxon>
        <taxon>Blepharismidae</taxon>
        <taxon>Blepharisma</taxon>
    </lineage>
</organism>
<dbReference type="EMBL" id="CAJZBQ010000051">
    <property type="protein sequence ID" value="CAG9330290.1"/>
    <property type="molecule type" value="Genomic_DNA"/>
</dbReference>
<dbReference type="SUPFAM" id="SSF47473">
    <property type="entry name" value="EF-hand"/>
    <property type="match status" value="2"/>
</dbReference>
<evidence type="ECO:0000256" key="4">
    <source>
        <dbReference type="ARBA" id="ARBA00022927"/>
    </source>
</evidence>
<dbReference type="InterPro" id="IPR002048">
    <property type="entry name" value="EF_hand_dom"/>
</dbReference>
<reference evidence="6" key="1">
    <citation type="submission" date="2021-09" db="EMBL/GenBank/DDBJ databases">
        <authorList>
            <consortium name="AG Swart"/>
            <person name="Singh M."/>
            <person name="Singh A."/>
            <person name="Seah K."/>
            <person name="Emmerich C."/>
        </authorList>
    </citation>
    <scope>NUCLEOTIDE SEQUENCE</scope>
    <source>
        <strain evidence="6">ATCC30299</strain>
    </source>
</reference>
<dbReference type="InterPro" id="IPR000225">
    <property type="entry name" value="Armadillo"/>
</dbReference>
<dbReference type="SMART" id="SM00185">
    <property type="entry name" value="ARM"/>
    <property type="match status" value="4"/>
</dbReference>
<comment type="similarity">
    <text evidence="1">Belongs to the importin alpha family.</text>
</comment>
<gene>
    <name evidence="6" type="ORF">BSTOLATCC_MIC50889</name>
</gene>
<feature type="domain" description="EF-hand" evidence="5">
    <location>
        <begin position="15"/>
        <end position="50"/>
    </location>
</feature>
<sequence length="1082" mass="124776">MVEQSILHQGLLSQEEIEEIHRVFVMVDTDGSGFLTMDKIRQIATALTHDINITAEEAYFLHTQLDSNRDGQVTWDDFLEYVCKWLHEHGAVRSKLRTDLPNTISEREALHKAMAQLFSLNHKTFEFNLLPTDSLENRTETWDYLGEGQVFTEIEKQTYYNEVSQKLIDDMQFLKLVEQIFHTDVDIILSGLQNIRDMLGVLAVYQTPNDRMKISPYLLKLFEQLINHNVIIRCLQCLNFDTSKNIQWEALKIITFFAPGPRIPELPEAFYLHPCQKFTKKLIMQTGSVPKILELCESECIEVRDQALLAIGFMSRHDFDIRDYILSLGALPLILRILMRGTSMFTVDLTTIVRAAWVLSILCGATMPREYAKPSFRQQELVEIADVIVQLFQVQEEENLLTNSLIALSFVLPFLAIDEFNRRFLDRLVALLSNPKISVKRAALQTIRNIIWVNAGQCQLLAEAGLFARLSDLLFNSGDSLVKLDTCNVMRYLIQKGYTWEIVNLSRLSSHLQYLIASDPEVRWEAVRIIKMMIESNSRMAVEDMARTGVIRTIFQHLMCFREISPIIYNIYGVNCVTYNFAFLHDCVQVLEKFLILGWPTGDLNMSNIFAQYFTQDEATKLFEVVKILIEEVKKGSHDLYQVNHGEVNLEASLSGLLEKFIKIYQAYRDDRSRLIVDYLTNVLTFFKTHLHQANYFLLVQNQITAETILNCVQTYHIKCMEADGYPNGDNRLLQNLKKDDLNYFTLKRMISNAYGFDKNLEFIDSRGDKITINNQEVLQHAVFLSVQQSFEEYLKSLQSLQKPIPSPLILPYAEIKLIVSGYNYQLPNFSGITSPGRYDWISQLDRTSVQYGKEAVIRDLQNKFNISIQDLESIYNEFFNYSIKKGGQECKVTFQDFSEIIRKIFPRAIGITAEIFNALDLERTGYVDYKNFIIGLNVLRNGTIEQRLWFAFRAHDLNGNSAIERDELFNLLKSASASKSLALTDDEIASQVRGIFDIFDRDKDGKMSFEEFKSAVSSQYITLHTLWIDPMPWNLGFAGYSDMVPCIQCGKKYTPRGPLIPGRAKRCDECTISSPTRQFFR</sequence>
<dbReference type="GO" id="GO:0005509">
    <property type="term" value="F:calcium ion binding"/>
    <property type="evidence" value="ECO:0007669"/>
    <property type="project" value="InterPro"/>
</dbReference>
<evidence type="ECO:0000259" key="5">
    <source>
        <dbReference type="PROSITE" id="PS50222"/>
    </source>
</evidence>
<evidence type="ECO:0000313" key="6">
    <source>
        <dbReference type="EMBL" id="CAG9330290.1"/>
    </source>
</evidence>
<keyword evidence="2" id="KW-0813">Transport</keyword>
<protein>
    <recommendedName>
        <fullName evidence="5">EF-hand domain-containing protein</fullName>
    </recommendedName>
</protein>
<dbReference type="SMART" id="SM00054">
    <property type="entry name" value="EFh"/>
    <property type="match status" value="4"/>
</dbReference>
<feature type="domain" description="EF-hand" evidence="5">
    <location>
        <begin position="944"/>
        <end position="979"/>
    </location>
</feature>
<dbReference type="Gene3D" id="1.25.10.10">
    <property type="entry name" value="Leucine-rich Repeat Variant"/>
    <property type="match status" value="1"/>
</dbReference>